<dbReference type="HOGENOM" id="CLU_005379_4_1_7"/>
<dbReference type="SUPFAM" id="SSF52540">
    <property type="entry name" value="P-loop containing nucleoside triphosphate hydrolases"/>
    <property type="match status" value="1"/>
</dbReference>
<dbReference type="EMBL" id="CP003537">
    <property type="protein sequence ID" value="AGH96784.1"/>
    <property type="molecule type" value="Genomic_DNA"/>
</dbReference>
<dbReference type="STRING" id="1184267.A11Q_2568"/>
<dbReference type="PANTHER" id="PTHR30486:SF6">
    <property type="entry name" value="TYPE IV PILUS RETRACTATION ATPASE PILT"/>
    <property type="match status" value="1"/>
</dbReference>
<accession>M4VU95</accession>
<organism evidence="4 5">
    <name type="scientific">Pseudobdellovibrio exovorus JSS</name>
    <dbReference type="NCBI Taxonomy" id="1184267"/>
    <lineage>
        <taxon>Bacteria</taxon>
        <taxon>Pseudomonadati</taxon>
        <taxon>Bdellovibrionota</taxon>
        <taxon>Bdellovibrionia</taxon>
        <taxon>Bdellovibrionales</taxon>
        <taxon>Pseudobdellovibrionaceae</taxon>
        <taxon>Pseudobdellovibrio</taxon>
    </lineage>
</organism>
<evidence type="ECO:0000313" key="4">
    <source>
        <dbReference type="EMBL" id="AGH96784.1"/>
    </source>
</evidence>
<dbReference type="Gene3D" id="3.30.450.370">
    <property type="match status" value="1"/>
</dbReference>
<reference evidence="4 5" key="1">
    <citation type="journal article" date="2013" name="ISME J.">
        <title>By their genes ye shall know them: genomic signatures of predatory bacteria.</title>
        <authorList>
            <person name="Pasternak Z."/>
            <person name="Pietrokovski S."/>
            <person name="Rotem O."/>
            <person name="Gophna U."/>
            <person name="Lurie-Weinberger M.N."/>
            <person name="Jurkevitch E."/>
        </authorList>
    </citation>
    <scope>NUCLEOTIDE SEQUENCE [LARGE SCALE GENOMIC DNA]</scope>
    <source>
        <strain evidence="4 5">JSS</strain>
    </source>
</reference>
<dbReference type="KEGG" id="bex:A11Q_2568"/>
<evidence type="ECO:0000259" key="3">
    <source>
        <dbReference type="Pfam" id="PF00437"/>
    </source>
</evidence>
<feature type="compositionally biased region" description="Polar residues" evidence="2">
    <location>
        <begin position="347"/>
        <end position="360"/>
    </location>
</feature>
<dbReference type="AlphaFoldDB" id="M4VU95"/>
<dbReference type="OrthoDB" id="5288867at2"/>
<evidence type="ECO:0000256" key="2">
    <source>
        <dbReference type="SAM" id="MobiDB-lite"/>
    </source>
</evidence>
<dbReference type="Proteomes" id="UP000012040">
    <property type="component" value="Chromosome"/>
</dbReference>
<dbReference type="PANTHER" id="PTHR30486">
    <property type="entry name" value="TWITCHING MOTILITY PROTEIN PILT"/>
    <property type="match status" value="1"/>
</dbReference>
<dbReference type="Pfam" id="PF00437">
    <property type="entry name" value="T2SSE"/>
    <property type="match status" value="1"/>
</dbReference>
<sequence length="360" mass="40163">MAIDFGPIKSLMDSSDISEVMINAWSKIYAEHKGLLIATSAKFIDARQFEELLHSILAADKKDPQQGLFFDGVIHPYGYRYNITFPPMSPRGPSLTIRKFNVKNFTLQDLIKSDFISGSAAQFLHFAVQSRLSIIISGGTGSGKTSFLNTLGSMIPQSERIVSIEDVAELRLNHPNWLPLQAVRQDVLGETRSVTPRDCLVNALRMRPDRIIVGECRKDETFDMLQAMNTGHDGSMTTVHGNTPSEALLRLESLVQFSGIDLPIRHLRMQMSKGIDLVIQIRRRADGKREVSEIIELTGMEGEVISRSPIYERNRNGELASVGYVPRSLDKINREKTLLPASHFTKPPTSTNPTVTKKAS</sequence>
<dbReference type="InterPro" id="IPR001482">
    <property type="entry name" value="T2SS/T4SS_dom"/>
</dbReference>
<dbReference type="InterPro" id="IPR050921">
    <property type="entry name" value="T4SS_GSP_E_ATPase"/>
</dbReference>
<evidence type="ECO:0000256" key="1">
    <source>
        <dbReference type="ARBA" id="ARBA00006611"/>
    </source>
</evidence>
<dbReference type="InterPro" id="IPR027417">
    <property type="entry name" value="P-loop_NTPase"/>
</dbReference>
<protein>
    <recommendedName>
        <fullName evidence="3">Bacterial type II secretion system protein E domain-containing protein</fullName>
    </recommendedName>
</protein>
<dbReference type="Gene3D" id="3.40.50.300">
    <property type="entry name" value="P-loop containing nucleotide triphosphate hydrolases"/>
    <property type="match status" value="1"/>
</dbReference>
<proteinExistence type="inferred from homology"/>
<feature type="domain" description="Bacterial type II secretion system protein E" evidence="3">
    <location>
        <begin position="59"/>
        <end position="281"/>
    </location>
</feature>
<dbReference type="eggNOG" id="COG4962">
    <property type="taxonomic scope" value="Bacteria"/>
</dbReference>
<evidence type="ECO:0000313" key="5">
    <source>
        <dbReference type="Proteomes" id="UP000012040"/>
    </source>
</evidence>
<comment type="similarity">
    <text evidence="1">Belongs to the GSP E family.</text>
</comment>
<feature type="region of interest" description="Disordered" evidence="2">
    <location>
        <begin position="339"/>
        <end position="360"/>
    </location>
</feature>
<name>M4VU95_9BACT</name>
<keyword evidence="5" id="KW-1185">Reference proteome</keyword>
<dbReference type="CDD" id="cd01130">
    <property type="entry name" value="VirB11-like_ATPase"/>
    <property type="match status" value="1"/>
</dbReference>
<dbReference type="PATRIC" id="fig|1184267.3.peg.2596"/>
<gene>
    <name evidence="4" type="ORF">A11Q_2568</name>
</gene>
<dbReference type="RefSeq" id="WP_015471274.1">
    <property type="nucleotide sequence ID" value="NC_020813.1"/>
</dbReference>
<dbReference type="GO" id="GO:0016887">
    <property type="term" value="F:ATP hydrolysis activity"/>
    <property type="evidence" value="ECO:0007669"/>
    <property type="project" value="InterPro"/>
</dbReference>